<protein>
    <submittedName>
        <fullName evidence="4">GNAT family N-acetyltransferase</fullName>
    </submittedName>
</protein>
<feature type="domain" description="N-acetyltransferase" evidence="3">
    <location>
        <begin position="1"/>
        <end position="166"/>
    </location>
</feature>
<organism evidence="4 5">
    <name type="scientific">Sulfitobacter albidus</name>
    <dbReference type="NCBI Taxonomy" id="2829501"/>
    <lineage>
        <taxon>Bacteria</taxon>
        <taxon>Pseudomonadati</taxon>
        <taxon>Pseudomonadota</taxon>
        <taxon>Alphaproteobacteria</taxon>
        <taxon>Rhodobacterales</taxon>
        <taxon>Roseobacteraceae</taxon>
        <taxon>Sulfitobacter</taxon>
    </lineage>
</organism>
<accession>A0A975JFH8</accession>
<evidence type="ECO:0000313" key="5">
    <source>
        <dbReference type="Proteomes" id="UP000683291"/>
    </source>
</evidence>
<evidence type="ECO:0000313" key="4">
    <source>
        <dbReference type="EMBL" id="QUJ77305.1"/>
    </source>
</evidence>
<dbReference type="InterPro" id="IPR000182">
    <property type="entry name" value="GNAT_dom"/>
</dbReference>
<dbReference type="RefSeq" id="WP_212705501.1">
    <property type="nucleotide sequence ID" value="NZ_CP073581.1"/>
</dbReference>
<dbReference type="GO" id="GO:0016747">
    <property type="term" value="F:acyltransferase activity, transferring groups other than amino-acyl groups"/>
    <property type="evidence" value="ECO:0007669"/>
    <property type="project" value="InterPro"/>
</dbReference>
<evidence type="ECO:0000256" key="2">
    <source>
        <dbReference type="ARBA" id="ARBA00023315"/>
    </source>
</evidence>
<reference evidence="4" key="1">
    <citation type="submission" date="2021-04" db="EMBL/GenBank/DDBJ databases">
        <title>Complete genome sequence for Sulfitobacter sp. strain JK7-1.</title>
        <authorList>
            <person name="Park S.-J."/>
        </authorList>
    </citation>
    <scope>NUCLEOTIDE SEQUENCE</scope>
    <source>
        <strain evidence="4">JK7-1</strain>
    </source>
</reference>
<evidence type="ECO:0000256" key="1">
    <source>
        <dbReference type="ARBA" id="ARBA00022679"/>
    </source>
</evidence>
<dbReference type="AlphaFoldDB" id="A0A975JFH8"/>
<dbReference type="Pfam" id="PF00583">
    <property type="entry name" value="Acetyltransf_1"/>
    <property type="match status" value="1"/>
</dbReference>
<dbReference type="Proteomes" id="UP000683291">
    <property type="component" value="Chromosome 1"/>
</dbReference>
<keyword evidence="1" id="KW-0808">Transferase</keyword>
<proteinExistence type="predicted"/>
<keyword evidence="5" id="KW-1185">Reference proteome</keyword>
<keyword evidence="2" id="KW-0012">Acyltransferase</keyword>
<dbReference type="Gene3D" id="3.40.630.30">
    <property type="match status" value="1"/>
</dbReference>
<dbReference type="InterPro" id="IPR050832">
    <property type="entry name" value="Bact_Acetyltransf"/>
</dbReference>
<dbReference type="KEGG" id="sual:KDD17_04670"/>
<dbReference type="EMBL" id="CP073581">
    <property type="protein sequence ID" value="QUJ77305.1"/>
    <property type="molecule type" value="Genomic_DNA"/>
</dbReference>
<name>A0A975JFH8_9RHOB</name>
<evidence type="ECO:0000259" key="3">
    <source>
        <dbReference type="PROSITE" id="PS51186"/>
    </source>
</evidence>
<dbReference type="PROSITE" id="PS51186">
    <property type="entry name" value="GNAT"/>
    <property type="match status" value="1"/>
</dbReference>
<dbReference type="SUPFAM" id="SSF55729">
    <property type="entry name" value="Acyl-CoA N-acyltransferases (Nat)"/>
    <property type="match status" value="1"/>
</dbReference>
<dbReference type="PANTHER" id="PTHR43877">
    <property type="entry name" value="AMINOALKYLPHOSPHONATE N-ACETYLTRANSFERASE-RELATED-RELATED"/>
    <property type="match status" value="1"/>
</dbReference>
<dbReference type="InterPro" id="IPR016181">
    <property type="entry name" value="Acyl_CoA_acyltransferase"/>
</dbReference>
<gene>
    <name evidence="4" type="ORF">KDD17_04670</name>
</gene>
<sequence length="166" mass="17511">MNLRPATPADASSLAALSIEVWLGTYLRAGVSGVFADYALETFTAANLARLIADPDQTLIVSQNVAGIDGYIRLDRAAPCPVDGGPVGEIATLYVQPRHHGRGIGRALLAAGFGAAQVRDALWLATNAENAPAIVFYRAQGFDQIGETDFHLAGQGYRNVVLTKAC</sequence>